<evidence type="ECO:0008006" key="3">
    <source>
        <dbReference type="Google" id="ProtNLM"/>
    </source>
</evidence>
<dbReference type="PhylomeDB" id="E9GV16"/>
<name>E9GV16_DAPPU</name>
<evidence type="ECO:0000313" key="1">
    <source>
        <dbReference type="EMBL" id="EFX76692.1"/>
    </source>
</evidence>
<dbReference type="KEGG" id="dpx:DAPPUDRAFT_248699"/>
<proteinExistence type="predicted"/>
<dbReference type="EMBL" id="GL732567">
    <property type="protein sequence ID" value="EFX76692.1"/>
    <property type="molecule type" value="Genomic_DNA"/>
</dbReference>
<evidence type="ECO:0000313" key="2">
    <source>
        <dbReference type="Proteomes" id="UP000000305"/>
    </source>
</evidence>
<accession>E9GV16</accession>
<dbReference type="Proteomes" id="UP000000305">
    <property type="component" value="Unassembled WGS sequence"/>
</dbReference>
<organism evidence="1 2">
    <name type="scientific">Daphnia pulex</name>
    <name type="common">Water flea</name>
    <dbReference type="NCBI Taxonomy" id="6669"/>
    <lineage>
        <taxon>Eukaryota</taxon>
        <taxon>Metazoa</taxon>
        <taxon>Ecdysozoa</taxon>
        <taxon>Arthropoda</taxon>
        <taxon>Crustacea</taxon>
        <taxon>Branchiopoda</taxon>
        <taxon>Diplostraca</taxon>
        <taxon>Cladocera</taxon>
        <taxon>Anomopoda</taxon>
        <taxon>Daphniidae</taxon>
        <taxon>Daphnia</taxon>
    </lineage>
</organism>
<protein>
    <recommendedName>
        <fullName evidence="3">RNase H type-1 domain-containing protein</fullName>
    </recommendedName>
</protein>
<dbReference type="InParanoid" id="E9GV16"/>
<dbReference type="OrthoDB" id="6373941at2759"/>
<gene>
    <name evidence="1" type="ORF">DAPPUDRAFT_248699</name>
</gene>
<dbReference type="HOGENOM" id="CLU_2778442_0_0_1"/>
<reference evidence="1 2" key="1">
    <citation type="journal article" date="2011" name="Science">
        <title>The ecoresponsive genome of Daphnia pulex.</title>
        <authorList>
            <person name="Colbourne J.K."/>
            <person name="Pfrender M.E."/>
            <person name="Gilbert D."/>
            <person name="Thomas W.K."/>
            <person name="Tucker A."/>
            <person name="Oakley T.H."/>
            <person name="Tokishita S."/>
            <person name="Aerts A."/>
            <person name="Arnold G.J."/>
            <person name="Basu M.K."/>
            <person name="Bauer D.J."/>
            <person name="Caceres C.E."/>
            <person name="Carmel L."/>
            <person name="Casola C."/>
            <person name="Choi J.H."/>
            <person name="Detter J.C."/>
            <person name="Dong Q."/>
            <person name="Dusheyko S."/>
            <person name="Eads B.D."/>
            <person name="Frohlich T."/>
            <person name="Geiler-Samerotte K.A."/>
            <person name="Gerlach D."/>
            <person name="Hatcher P."/>
            <person name="Jogdeo S."/>
            <person name="Krijgsveld J."/>
            <person name="Kriventseva E.V."/>
            <person name="Kultz D."/>
            <person name="Laforsch C."/>
            <person name="Lindquist E."/>
            <person name="Lopez J."/>
            <person name="Manak J.R."/>
            <person name="Muller J."/>
            <person name="Pangilinan J."/>
            <person name="Patwardhan R.P."/>
            <person name="Pitluck S."/>
            <person name="Pritham E.J."/>
            <person name="Rechtsteiner A."/>
            <person name="Rho M."/>
            <person name="Rogozin I.B."/>
            <person name="Sakarya O."/>
            <person name="Salamov A."/>
            <person name="Schaack S."/>
            <person name="Shapiro H."/>
            <person name="Shiga Y."/>
            <person name="Skalitzky C."/>
            <person name="Smith Z."/>
            <person name="Souvorov A."/>
            <person name="Sung W."/>
            <person name="Tang Z."/>
            <person name="Tsuchiya D."/>
            <person name="Tu H."/>
            <person name="Vos H."/>
            <person name="Wang M."/>
            <person name="Wolf Y.I."/>
            <person name="Yamagata H."/>
            <person name="Yamada T."/>
            <person name="Ye Y."/>
            <person name="Shaw J.R."/>
            <person name="Andrews J."/>
            <person name="Crease T.J."/>
            <person name="Tang H."/>
            <person name="Lucas S.M."/>
            <person name="Robertson H.M."/>
            <person name="Bork P."/>
            <person name="Koonin E.V."/>
            <person name="Zdobnov E.M."/>
            <person name="Grigoriev I.V."/>
            <person name="Lynch M."/>
            <person name="Boore J.L."/>
        </authorList>
    </citation>
    <scope>NUCLEOTIDE SEQUENCE [LARGE SCALE GENOMIC DNA]</scope>
</reference>
<dbReference type="AlphaFoldDB" id="E9GV16"/>
<sequence length="69" mass="7390">MACRHRTTNLFNSLSSSAPVTSIRAYVDGSKSSCPEITTCAIFVPTLNNEHAWMLTNGSSICIAKVTAI</sequence>
<keyword evidence="2" id="KW-1185">Reference proteome</keyword>